<evidence type="ECO:0000313" key="2">
    <source>
        <dbReference type="EMBL" id="PWZ07570.1"/>
    </source>
</evidence>
<dbReference type="AlphaFoldDB" id="A0A3L6DG04"/>
<feature type="transmembrane region" description="Helical" evidence="1">
    <location>
        <begin position="6"/>
        <end position="25"/>
    </location>
</feature>
<keyword evidence="1" id="KW-0472">Membrane</keyword>
<keyword evidence="1" id="KW-1133">Transmembrane helix</keyword>
<name>A0A3L6DG04_MAIZE</name>
<organism evidence="2 3">
    <name type="scientific">Zea mays</name>
    <name type="common">Maize</name>
    <dbReference type="NCBI Taxonomy" id="4577"/>
    <lineage>
        <taxon>Eukaryota</taxon>
        <taxon>Viridiplantae</taxon>
        <taxon>Streptophyta</taxon>
        <taxon>Embryophyta</taxon>
        <taxon>Tracheophyta</taxon>
        <taxon>Spermatophyta</taxon>
        <taxon>Magnoliopsida</taxon>
        <taxon>Liliopsida</taxon>
        <taxon>Poales</taxon>
        <taxon>Poaceae</taxon>
        <taxon>PACMAD clade</taxon>
        <taxon>Panicoideae</taxon>
        <taxon>Andropogonodae</taxon>
        <taxon>Andropogoneae</taxon>
        <taxon>Tripsacinae</taxon>
        <taxon>Zea</taxon>
    </lineage>
</organism>
<dbReference type="Proteomes" id="UP000251960">
    <property type="component" value="Chromosome 9"/>
</dbReference>
<feature type="non-terminal residue" evidence="2">
    <location>
        <position position="1"/>
    </location>
</feature>
<protein>
    <submittedName>
        <fullName evidence="2">Uncharacterized protein</fullName>
    </submittedName>
</protein>
<sequence>NWPKRGWVVSFSFYLFSDFISSFIFHSKFEFVIQT</sequence>
<dbReference type="EMBL" id="NCVQ01000010">
    <property type="protein sequence ID" value="PWZ07570.1"/>
    <property type="molecule type" value="Genomic_DNA"/>
</dbReference>
<keyword evidence="1" id="KW-0812">Transmembrane</keyword>
<reference evidence="2 3" key="1">
    <citation type="journal article" date="2018" name="Nat. Genet.">
        <title>Extensive intraspecific gene order and gene structural variations between Mo17 and other maize genomes.</title>
        <authorList>
            <person name="Sun S."/>
            <person name="Zhou Y."/>
            <person name="Chen J."/>
            <person name="Shi J."/>
            <person name="Zhao H."/>
            <person name="Zhao H."/>
            <person name="Song W."/>
            <person name="Zhang M."/>
            <person name="Cui Y."/>
            <person name="Dong X."/>
            <person name="Liu H."/>
            <person name="Ma X."/>
            <person name="Jiao Y."/>
            <person name="Wang B."/>
            <person name="Wei X."/>
            <person name="Stein J.C."/>
            <person name="Glaubitz J.C."/>
            <person name="Lu F."/>
            <person name="Yu G."/>
            <person name="Liang C."/>
            <person name="Fengler K."/>
            <person name="Li B."/>
            <person name="Rafalski A."/>
            <person name="Schnable P.S."/>
            <person name="Ware D.H."/>
            <person name="Buckler E.S."/>
            <person name="Lai J."/>
        </authorList>
    </citation>
    <scope>NUCLEOTIDE SEQUENCE [LARGE SCALE GENOMIC DNA]</scope>
    <source>
        <strain evidence="3">cv. Missouri 17</strain>
        <tissue evidence="2">Seedling</tissue>
    </source>
</reference>
<evidence type="ECO:0000256" key="1">
    <source>
        <dbReference type="SAM" id="Phobius"/>
    </source>
</evidence>
<accession>A0A3L6DG04</accession>
<proteinExistence type="predicted"/>
<comment type="caution">
    <text evidence="2">The sequence shown here is derived from an EMBL/GenBank/DDBJ whole genome shotgun (WGS) entry which is preliminary data.</text>
</comment>
<gene>
    <name evidence="2" type="ORF">Zm00014a_040910</name>
</gene>
<evidence type="ECO:0000313" key="3">
    <source>
        <dbReference type="Proteomes" id="UP000251960"/>
    </source>
</evidence>